<proteinExistence type="inferred from homology"/>
<feature type="domain" description="Arabinofuranosyltransferase AftA N-terminal" evidence="16">
    <location>
        <begin position="29"/>
        <end position="493"/>
    </location>
</feature>
<dbReference type="AlphaFoldDB" id="A0A9X3M7Z6"/>
<dbReference type="InterPro" id="IPR020959">
    <property type="entry name" value="ArabinofuranosylTrfase_AftA_C"/>
</dbReference>
<feature type="domain" description="Arabinofuranosyltransferase AftA C-terminal" evidence="15">
    <location>
        <begin position="501"/>
        <end position="713"/>
    </location>
</feature>
<dbReference type="InterPro" id="IPR020963">
    <property type="entry name" value="ArabinofuranosylTrfase_AftA_N"/>
</dbReference>
<evidence type="ECO:0000256" key="8">
    <source>
        <dbReference type="ARBA" id="ARBA00022692"/>
    </source>
</evidence>
<keyword evidence="8 14" id="KW-0812">Transmembrane</keyword>
<comment type="similarity">
    <text evidence="3">Belongs to the glycosyltransferase 85 family.</text>
</comment>
<dbReference type="EMBL" id="JAKMUV010000013">
    <property type="protein sequence ID" value="MCZ9305634.1"/>
    <property type="molecule type" value="Genomic_DNA"/>
</dbReference>
<evidence type="ECO:0000256" key="1">
    <source>
        <dbReference type="ARBA" id="ARBA00004651"/>
    </source>
</evidence>
<dbReference type="GO" id="GO:0005886">
    <property type="term" value="C:plasma membrane"/>
    <property type="evidence" value="ECO:0007669"/>
    <property type="project" value="UniProtKB-SubCell"/>
</dbReference>
<feature type="transmembrane region" description="Helical" evidence="14">
    <location>
        <begin position="476"/>
        <end position="498"/>
    </location>
</feature>
<keyword evidence="18" id="KW-1185">Reference proteome</keyword>
<feature type="region of interest" description="Disordered" evidence="13">
    <location>
        <begin position="632"/>
        <end position="665"/>
    </location>
</feature>
<evidence type="ECO:0000256" key="2">
    <source>
        <dbReference type="ARBA" id="ARBA00004776"/>
    </source>
</evidence>
<feature type="transmembrane region" description="Helical" evidence="14">
    <location>
        <begin position="383"/>
        <end position="402"/>
    </location>
</feature>
<dbReference type="Proteomes" id="UP001146505">
    <property type="component" value="Unassembled WGS sequence"/>
</dbReference>
<dbReference type="GeneID" id="301813670"/>
<keyword evidence="9 14" id="KW-1133">Transmembrane helix</keyword>
<comment type="caution">
    <text evidence="17">The sequence shown here is derived from an EMBL/GenBank/DDBJ whole genome shotgun (WGS) entry which is preliminary data.</text>
</comment>
<name>A0A9X3M7Z6_9CORY</name>
<evidence type="ECO:0000256" key="12">
    <source>
        <dbReference type="ARBA" id="ARBA00034030"/>
    </source>
</evidence>
<keyword evidence="10 14" id="KW-0472">Membrane</keyword>
<dbReference type="Pfam" id="PF12249">
    <property type="entry name" value="AftA_C"/>
    <property type="match status" value="1"/>
</dbReference>
<feature type="transmembrane region" description="Helical" evidence="14">
    <location>
        <begin position="26"/>
        <end position="47"/>
    </location>
</feature>
<dbReference type="Pfam" id="PF12250">
    <property type="entry name" value="AftA_N"/>
    <property type="match status" value="1"/>
</dbReference>
<dbReference type="GO" id="GO:0044038">
    <property type="term" value="P:cell wall macromolecule biosynthetic process"/>
    <property type="evidence" value="ECO:0007669"/>
    <property type="project" value="InterPro"/>
</dbReference>
<dbReference type="GO" id="GO:0016757">
    <property type="term" value="F:glycosyltransferase activity"/>
    <property type="evidence" value="ECO:0007669"/>
    <property type="project" value="InterPro"/>
</dbReference>
<evidence type="ECO:0000259" key="16">
    <source>
        <dbReference type="Pfam" id="PF12250"/>
    </source>
</evidence>
<feature type="compositionally biased region" description="Basic and acidic residues" evidence="13">
    <location>
        <begin position="98"/>
        <end position="115"/>
    </location>
</feature>
<feature type="region of interest" description="Disordered" evidence="13">
    <location>
        <begin position="95"/>
        <end position="115"/>
    </location>
</feature>
<feature type="transmembrane region" description="Helical" evidence="14">
    <location>
        <begin position="445"/>
        <end position="464"/>
    </location>
</feature>
<gene>
    <name evidence="17" type="ORF">L8U58_08890</name>
</gene>
<feature type="transmembrane region" description="Helical" evidence="14">
    <location>
        <begin position="236"/>
        <end position="258"/>
    </location>
</feature>
<evidence type="ECO:0000313" key="17">
    <source>
        <dbReference type="EMBL" id="MCZ9305634.1"/>
    </source>
</evidence>
<reference evidence="17" key="1">
    <citation type="submission" date="2022-02" db="EMBL/GenBank/DDBJ databases">
        <title>Corynebacterium sp. from urogenital microbiome.</title>
        <authorList>
            <person name="Cappelli E.A."/>
            <person name="Ribeiro T.G."/>
            <person name="Peixe L."/>
        </authorList>
    </citation>
    <scope>NUCLEOTIDE SEQUENCE</scope>
    <source>
        <strain evidence="17">C9Ua_112</strain>
    </source>
</reference>
<feature type="transmembrane region" description="Helical" evidence="14">
    <location>
        <begin position="195"/>
        <end position="215"/>
    </location>
</feature>
<evidence type="ECO:0000256" key="7">
    <source>
        <dbReference type="ARBA" id="ARBA00022679"/>
    </source>
</evidence>
<comment type="subcellular location">
    <subcellularLocation>
        <location evidence="1">Cell membrane</location>
        <topology evidence="1">Multi-pass membrane protein</topology>
    </subcellularLocation>
</comment>
<feature type="transmembrane region" description="Helical" evidence="14">
    <location>
        <begin position="313"/>
        <end position="329"/>
    </location>
</feature>
<evidence type="ECO:0000256" key="14">
    <source>
        <dbReference type="SAM" id="Phobius"/>
    </source>
</evidence>
<evidence type="ECO:0000256" key="6">
    <source>
        <dbReference type="ARBA" id="ARBA00022475"/>
    </source>
</evidence>
<evidence type="ECO:0000259" key="15">
    <source>
        <dbReference type="Pfam" id="PF12249"/>
    </source>
</evidence>
<protein>
    <recommendedName>
        <fullName evidence="5">Galactan 5-O-arabinofuranosyltransferase</fullName>
        <ecNumber evidence="4">2.4.2.46</ecNumber>
    </recommendedName>
    <alternativeName>
        <fullName evidence="11">Arabinofuranosyltransferase AftA</fullName>
    </alternativeName>
</protein>
<evidence type="ECO:0000256" key="5">
    <source>
        <dbReference type="ARBA" id="ARBA00020482"/>
    </source>
</evidence>
<feature type="transmembrane region" description="Helical" evidence="14">
    <location>
        <begin position="125"/>
        <end position="148"/>
    </location>
</feature>
<evidence type="ECO:0000256" key="10">
    <source>
        <dbReference type="ARBA" id="ARBA00023136"/>
    </source>
</evidence>
<evidence type="ECO:0000256" key="13">
    <source>
        <dbReference type="SAM" id="MobiDB-lite"/>
    </source>
</evidence>
<comment type="pathway">
    <text evidence="2">Cell wall biogenesis; cell wall polysaccharide biosynthesis.</text>
</comment>
<evidence type="ECO:0000313" key="18">
    <source>
        <dbReference type="Proteomes" id="UP001146505"/>
    </source>
</evidence>
<sequence>MSSSPAAKVDPTVPFSKDALTVRQTLIRLALTGAIAFAGTTAGWYIMSHTNFPAFTNSFVLRGLTTASIAILVVLTGLASYWWIYPPRWLNKNARKGSRADNGRADGRADSRAGRSARRETLRPWVSIVLQLVMYLAPAVLVLAALGIPLAATQLYLGGISVDQAFRTQFLTRMTDSLGWADMAYVDEPSFYPGLWFFTGGLFARIFGLSGWVAMQPWALITMAMAGSMLVPVWQRICGSLPVASALALVTVAVTLTVGGDEPYAAIVAMGMAPALVVARRALHGGRTALIGSIIYLGLSANLYTLYTAVSALTVVTLAVAGAITVRSIQPLIKLVIIGVGSIALALVGWGPYVWALLTQPHGPTGTAQHYLPEAATHIPTPFFESTAIAFLSLAALIWMVFRRKDGDVRALTYGLIVCYAWVILSLLMTVLGTTLLGFRVAVPISIILAVAGVLAIADWRLVYAPRMSSLERRKPGFGVLVSRVMAIVLAICGIHYASQIPFVHEDHIDTAYTDTDGDGKRGDQLPGNSAVYYAQVDQVLHEELGGRSGKVLLTDEKTFMAYYPYNAYQAFTAHYANPLGEFARRNEVIERWGDITKPEELLAAMDDAEKTNGWKAPDALLLRGQLDLEKEMEKRKTGSANEPGDKTPAQKRTEKPLPKVKGPGNGTFTYLVADDLYPSQPNVRFRPISFEATAFAKGWNLHQVGPFVVAVRQR</sequence>
<feature type="transmembrane region" description="Helical" evidence="14">
    <location>
        <begin position="59"/>
        <end position="85"/>
    </location>
</feature>
<dbReference type="RefSeq" id="WP_269955162.1">
    <property type="nucleotide sequence ID" value="NZ_JAKMUV010000013.1"/>
</dbReference>
<accession>A0A9X3M7Z6</accession>
<evidence type="ECO:0000256" key="9">
    <source>
        <dbReference type="ARBA" id="ARBA00022989"/>
    </source>
</evidence>
<organism evidence="17 18">
    <name type="scientific">Corynebacterium macclintockiae</name>
    <dbReference type="NCBI Taxonomy" id="2913501"/>
    <lineage>
        <taxon>Bacteria</taxon>
        <taxon>Bacillati</taxon>
        <taxon>Actinomycetota</taxon>
        <taxon>Actinomycetes</taxon>
        <taxon>Mycobacteriales</taxon>
        <taxon>Corynebacteriaceae</taxon>
        <taxon>Corynebacterium</taxon>
    </lineage>
</organism>
<keyword evidence="6" id="KW-1003">Cell membrane</keyword>
<feature type="transmembrane region" description="Helical" evidence="14">
    <location>
        <begin position="414"/>
        <end position="439"/>
    </location>
</feature>
<comment type="catalytic activity">
    <reaction evidence="12">
        <text>Adds an alpha-D-arabinofuranosyl group from trans,octacis-decaprenylphospho-beta-D-arabinofuranose at the 5-O-position of the eighth, tenth and twelfth galactofuranose unit of the galactofuranan chain of [beta-D-galactofuranosyl-(1-&gt;5)-beta-D-galactofuranosyl-(1-&gt;6)]14-beta-D-galactofuranosyl-(1-&gt;5)-beta-D-galactofuranosyl-(1-&gt;4)-alpha-L-rhamnopyranosyl-(1-&gt;3)-N-acetyl-alpha-D-glucosaminyl-diphospho-trans,octacis-decaprenol.</text>
        <dbReference type="EC" id="2.4.2.46"/>
    </reaction>
</comment>
<keyword evidence="7" id="KW-0808">Transferase</keyword>
<dbReference type="EC" id="2.4.2.46" evidence="4"/>
<evidence type="ECO:0000256" key="3">
    <source>
        <dbReference type="ARBA" id="ARBA00009655"/>
    </source>
</evidence>
<evidence type="ECO:0000256" key="4">
    <source>
        <dbReference type="ARBA" id="ARBA00012037"/>
    </source>
</evidence>
<evidence type="ECO:0000256" key="11">
    <source>
        <dbReference type="ARBA" id="ARBA00033184"/>
    </source>
</evidence>
<feature type="transmembrane region" description="Helical" evidence="14">
    <location>
        <begin position="336"/>
        <end position="355"/>
    </location>
</feature>